<evidence type="ECO:0000313" key="15">
    <source>
        <dbReference type="EMBL" id="BCR03308.1"/>
    </source>
</evidence>
<evidence type="ECO:0000256" key="4">
    <source>
        <dbReference type="ARBA" id="ARBA00022679"/>
    </source>
</evidence>
<keyword evidence="16" id="KW-1185">Reference proteome</keyword>
<evidence type="ECO:0000256" key="2">
    <source>
        <dbReference type="ARBA" id="ARBA00004141"/>
    </source>
</evidence>
<evidence type="ECO:0000256" key="13">
    <source>
        <dbReference type="SAM" id="Phobius"/>
    </source>
</evidence>
<dbReference type="PROSITE" id="PS50222">
    <property type="entry name" value="EF_HAND_2"/>
    <property type="match status" value="1"/>
</dbReference>
<keyword evidence="8" id="KW-0833">Ubl conjugation pathway</keyword>
<comment type="catalytic activity">
    <reaction evidence="1">
        <text>S-ubiquitinyl-[E2 ubiquitin-conjugating enzyme]-L-cysteine + [acceptor protein]-L-lysine = [E2 ubiquitin-conjugating enzyme]-L-cysteine + N(6)-ubiquitinyl-[acceptor protein]-L-lysine.</text>
        <dbReference type="EC" id="2.3.2.27"/>
    </reaction>
</comment>
<sequence>MPDKHLLIVQTSPRETRGIRELLPVLAGKYRLEAFTARQRLIGRGLGYFAEGARGKLEELATLLEQHGVATHLIRPTRPRFVPARVRNFTIRQEFIEFQTRQGPVRLERGERVLAVLADLSGEVVDKSVKRLLVQNAYQGAEAVTPIDDEELYRTVLRSRPVLDLYLLNPQGQARTALRIFAGRFDPQGLGERATYSVTGNLENLIQLAREYAGGFTLKCDFGLSRLPGCRLKKAEQGQDTQRENLASLTRFGWLSVDLESQQQPTTAGGDALPLQTPLTAAAVASQPALAALAAGSEALSAIREELKDGEDAPRQPDPEPERRLPPPPDAPPAHPFAWRKHLLGSGGGILGGVLFFAFMGFESGLGTLIRQGVRSGILPAALSAGLFWGAFHYLRLKRQVENTPTSKTRSLAMGLVEVHGRAKRQYALVSPMTQMPCVYYRLRRYRRDDKKNWRMTSETDSGAVPFYLEDDTGRVSVNPWGATVRARTRQEGHPGQVALVLSRGSGGDHSEKWVEEIIYEGTSLYVLGFARPRQRQRKTLRERTIEALRDLKLDPKALQKYDSDGDGRISEQEWEAARSRVEEQVLQQSLAQAEETTSAAGATVIGRADSRTLPFVIAETESEAHLTRNLGLLAMGMFGTALAAALWGGASMLKLFHP</sequence>
<evidence type="ECO:0000256" key="6">
    <source>
        <dbReference type="ARBA" id="ARBA00022723"/>
    </source>
</evidence>
<keyword evidence="11 13" id="KW-0472">Membrane</keyword>
<keyword evidence="9" id="KW-0862">Zinc</keyword>
<dbReference type="Pfam" id="PF12483">
    <property type="entry name" value="GIDE"/>
    <property type="match status" value="1"/>
</dbReference>
<evidence type="ECO:0000259" key="14">
    <source>
        <dbReference type="PROSITE" id="PS50222"/>
    </source>
</evidence>
<evidence type="ECO:0000256" key="8">
    <source>
        <dbReference type="ARBA" id="ARBA00022786"/>
    </source>
</evidence>
<keyword evidence="5 13" id="KW-0812">Transmembrane</keyword>
<evidence type="ECO:0000256" key="7">
    <source>
        <dbReference type="ARBA" id="ARBA00022771"/>
    </source>
</evidence>
<keyword evidence="7" id="KW-0863">Zinc-finger</keyword>
<gene>
    <name evidence="15" type="ORF">DESUT3_03770</name>
</gene>
<reference evidence="15 16" key="1">
    <citation type="journal article" date="2016" name="C (Basel)">
        <title>Selective Growth of and Electricity Production by Marine Exoelectrogenic Bacteria in Self-Aggregated Hydrogel of Microbially Reduced Graphene Oxide.</title>
        <authorList>
            <person name="Yoshida N."/>
            <person name="Goto Y."/>
            <person name="Miyata Y."/>
        </authorList>
    </citation>
    <scope>NUCLEOTIDE SEQUENCE [LARGE SCALE GENOMIC DNA]</scope>
    <source>
        <strain evidence="15 16">NIT-T3</strain>
    </source>
</reference>
<feature type="transmembrane region" description="Helical" evidence="13">
    <location>
        <begin position="343"/>
        <end position="362"/>
    </location>
</feature>
<accession>A0ABM8HP44</accession>
<name>A0ABM8HP44_9BACT</name>
<organism evidence="15 16">
    <name type="scientific">Desulfuromonas versatilis</name>
    <dbReference type="NCBI Taxonomy" id="2802975"/>
    <lineage>
        <taxon>Bacteria</taxon>
        <taxon>Pseudomonadati</taxon>
        <taxon>Thermodesulfobacteriota</taxon>
        <taxon>Desulfuromonadia</taxon>
        <taxon>Desulfuromonadales</taxon>
        <taxon>Desulfuromonadaceae</taxon>
        <taxon>Desulfuromonas</taxon>
    </lineage>
</organism>
<dbReference type="EC" id="2.3.2.27" evidence="3"/>
<evidence type="ECO:0000256" key="11">
    <source>
        <dbReference type="ARBA" id="ARBA00023136"/>
    </source>
</evidence>
<protein>
    <recommendedName>
        <fullName evidence="3">RING-type E3 ubiquitin transferase</fullName>
        <ecNumber evidence="3">2.3.2.27</ecNumber>
    </recommendedName>
</protein>
<feature type="domain" description="EF-hand" evidence="14">
    <location>
        <begin position="557"/>
        <end position="585"/>
    </location>
</feature>
<feature type="transmembrane region" description="Helical" evidence="13">
    <location>
        <begin position="631"/>
        <end position="651"/>
    </location>
</feature>
<dbReference type="Proteomes" id="UP001319827">
    <property type="component" value="Chromosome"/>
</dbReference>
<keyword evidence="6" id="KW-0479">Metal-binding</keyword>
<reference evidence="15 16" key="2">
    <citation type="journal article" date="2021" name="Int. J. Syst. Evol. Microbiol.">
        <title>Isolation and Polyphasic Characterization of Desulfuromonas versatilis sp. Nov., an Electrogenic Bacteria Capable of Versatile Metabolism Isolated from a Graphene Oxide-Reducing Enrichment Culture.</title>
        <authorList>
            <person name="Xie L."/>
            <person name="Yoshida N."/>
            <person name="Ishii S."/>
            <person name="Meng L."/>
        </authorList>
    </citation>
    <scope>NUCLEOTIDE SEQUENCE [LARGE SCALE GENOMIC DNA]</scope>
    <source>
        <strain evidence="15 16">NIT-T3</strain>
    </source>
</reference>
<dbReference type="InterPro" id="IPR002048">
    <property type="entry name" value="EF_hand_dom"/>
</dbReference>
<keyword evidence="4" id="KW-0808">Transferase</keyword>
<feature type="compositionally biased region" description="Pro residues" evidence="12">
    <location>
        <begin position="326"/>
        <end position="335"/>
    </location>
</feature>
<feature type="compositionally biased region" description="Basic and acidic residues" evidence="12">
    <location>
        <begin position="308"/>
        <end position="325"/>
    </location>
</feature>
<evidence type="ECO:0000256" key="10">
    <source>
        <dbReference type="ARBA" id="ARBA00022989"/>
    </source>
</evidence>
<evidence type="ECO:0000256" key="12">
    <source>
        <dbReference type="SAM" id="MobiDB-lite"/>
    </source>
</evidence>
<evidence type="ECO:0000256" key="3">
    <source>
        <dbReference type="ARBA" id="ARBA00012483"/>
    </source>
</evidence>
<feature type="region of interest" description="Disordered" evidence="12">
    <location>
        <begin position="308"/>
        <end position="337"/>
    </location>
</feature>
<dbReference type="PROSITE" id="PS00018">
    <property type="entry name" value="EF_HAND_1"/>
    <property type="match status" value="1"/>
</dbReference>
<proteinExistence type="predicted"/>
<comment type="subcellular location">
    <subcellularLocation>
        <location evidence="2">Membrane</location>
        <topology evidence="2">Multi-pass membrane protein</topology>
    </subcellularLocation>
</comment>
<dbReference type="EMBL" id="AP024355">
    <property type="protein sequence ID" value="BCR03308.1"/>
    <property type="molecule type" value="Genomic_DNA"/>
</dbReference>
<dbReference type="InterPro" id="IPR022170">
    <property type="entry name" value="MUL1-like"/>
</dbReference>
<feature type="transmembrane region" description="Helical" evidence="13">
    <location>
        <begin position="374"/>
        <end position="395"/>
    </location>
</feature>
<dbReference type="RefSeq" id="WP_221250789.1">
    <property type="nucleotide sequence ID" value="NZ_AP024355.1"/>
</dbReference>
<evidence type="ECO:0000313" key="16">
    <source>
        <dbReference type="Proteomes" id="UP001319827"/>
    </source>
</evidence>
<dbReference type="InterPro" id="IPR018247">
    <property type="entry name" value="EF_Hand_1_Ca_BS"/>
</dbReference>
<evidence type="ECO:0000256" key="1">
    <source>
        <dbReference type="ARBA" id="ARBA00000900"/>
    </source>
</evidence>
<keyword evidence="10 13" id="KW-1133">Transmembrane helix</keyword>
<evidence type="ECO:0000256" key="5">
    <source>
        <dbReference type="ARBA" id="ARBA00022692"/>
    </source>
</evidence>
<evidence type="ECO:0000256" key="9">
    <source>
        <dbReference type="ARBA" id="ARBA00022833"/>
    </source>
</evidence>